<proteinExistence type="predicted"/>
<evidence type="ECO:0000313" key="1">
    <source>
        <dbReference type="EMBL" id="GHD82252.1"/>
    </source>
</evidence>
<evidence type="ECO:0000313" key="2">
    <source>
        <dbReference type="Proteomes" id="UP000662678"/>
    </source>
</evidence>
<gene>
    <name evidence="1" type="ORF">GCM10011419_29530</name>
</gene>
<protein>
    <submittedName>
        <fullName evidence="1">Uncharacterized protein</fullName>
    </submittedName>
</protein>
<sequence>MDKNQMQMRSVLIYGTEGEILLNSLSQVPGWELTPLGIAGGHEHCLSNGNEKVALHIIAPNVVSTSNVLPYDWEHNQASANELLKKLSKALTDAGIENIISASESDLA</sequence>
<organism evidence="1 2">
    <name type="scientific">Vogesella fluminis</name>
    <dbReference type="NCBI Taxonomy" id="1069161"/>
    <lineage>
        <taxon>Bacteria</taxon>
        <taxon>Pseudomonadati</taxon>
        <taxon>Pseudomonadota</taxon>
        <taxon>Betaproteobacteria</taxon>
        <taxon>Neisseriales</taxon>
        <taxon>Chromobacteriaceae</taxon>
        <taxon>Vogesella</taxon>
    </lineage>
</organism>
<reference evidence="2" key="1">
    <citation type="journal article" date="2019" name="Int. J. Syst. Evol. Microbiol.">
        <title>The Global Catalogue of Microorganisms (GCM) 10K type strain sequencing project: providing services to taxonomists for standard genome sequencing and annotation.</title>
        <authorList>
            <consortium name="The Broad Institute Genomics Platform"/>
            <consortium name="The Broad Institute Genome Sequencing Center for Infectious Disease"/>
            <person name="Wu L."/>
            <person name="Ma J."/>
        </authorList>
    </citation>
    <scope>NUCLEOTIDE SEQUENCE [LARGE SCALE GENOMIC DNA]</scope>
    <source>
        <strain evidence="2">KCTC 23713</strain>
    </source>
</reference>
<name>A0ABQ3HHI2_9NEIS</name>
<dbReference type="RefSeq" id="WP_189354891.1">
    <property type="nucleotide sequence ID" value="NZ_BMYP01000077.1"/>
</dbReference>
<dbReference type="EMBL" id="BMYP01000077">
    <property type="protein sequence ID" value="GHD82252.1"/>
    <property type="molecule type" value="Genomic_DNA"/>
</dbReference>
<accession>A0ABQ3HHI2</accession>
<dbReference type="Proteomes" id="UP000662678">
    <property type="component" value="Unassembled WGS sequence"/>
</dbReference>
<comment type="caution">
    <text evidence="1">The sequence shown here is derived from an EMBL/GenBank/DDBJ whole genome shotgun (WGS) entry which is preliminary data.</text>
</comment>
<keyword evidence="2" id="KW-1185">Reference proteome</keyword>